<gene>
    <name evidence="2" type="ORF">CJD50_17185</name>
</gene>
<sequence>MKLRMAFLVSTLLLGFSSASFSQSYGWKDGNNGPAADTASRRSVDGFGGMMIITPDADWEEKWNTPSGTSPFYKKVNEAKVGETIYILSFFSNPKSNPLHVVNISCDIQIIQPDGTVAMTEKNRPCFHGVLGGAPEMIYMTNAAVGFMGEEKDPKGVWTVKIAMKDQLRTEPVMLTQSFTLK</sequence>
<dbReference type="AlphaFoldDB" id="A0A2A2M983"/>
<reference evidence="2 3" key="1">
    <citation type="submission" date="2017-08" db="EMBL/GenBank/DDBJ databases">
        <title>Draft Genome Sequence of Hafnia alvei CITHA-6 Isolated from Raw Bovine Milk.</title>
        <authorList>
            <person name="Culligan E.P."/>
            <person name="Mcsweeney A."/>
            <person name="O'Doherty C."/>
            <person name="Gleeson E."/>
            <person name="O'Riordan D."/>
            <person name="Sleator R.D."/>
        </authorList>
    </citation>
    <scope>NUCLEOTIDE SEQUENCE [LARGE SCALE GENOMIC DNA]</scope>
    <source>
        <strain evidence="2 3">CITHA-6</strain>
    </source>
</reference>
<keyword evidence="1" id="KW-0732">Signal</keyword>
<dbReference type="RefSeq" id="WP_039188129.1">
    <property type="nucleotide sequence ID" value="NZ_CAUFSP010000010.1"/>
</dbReference>
<organism evidence="2 3">
    <name type="scientific">Hafnia paralvei</name>
    <dbReference type="NCBI Taxonomy" id="546367"/>
    <lineage>
        <taxon>Bacteria</taxon>
        <taxon>Pseudomonadati</taxon>
        <taxon>Pseudomonadota</taxon>
        <taxon>Gammaproteobacteria</taxon>
        <taxon>Enterobacterales</taxon>
        <taxon>Hafniaceae</taxon>
        <taxon>Hafnia</taxon>
    </lineage>
</organism>
<accession>A0A2A2M983</accession>
<dbReference type="EMBL" id="NQMS01000008">
    <property type="protein sequence ID" value="PAV95183.1"/>
    <property type="molecule type" value="Genomic_DNA"/>
</dbReference>
<feature type="signal peptide" evidence="1">
    <location>
        <begin position="1"/>
        <end position="22"/>
    </location>
</feature>
<evidence type="ECO:0000313" key="3">
    <source>
        <dbReference type="Proteomes" id="UP000218796"/>
    </source>
</evidence>
<dbReference type="Proteomes" id="UP000218796">
    <property type="component" value="Unassembled WGS sequence"/>
</dbReference>
<feature type="chain" id="PRO_5013104533" evidence="1">
    <location>
        <begin position="23"/>
        <end position="182"/>
    </location>
</feature>
<comment type="caution">
    <text evidence="2">The sequence shown here is derived from an EMBL/GenBank/DDBJ whole genome shotgun (WGS) entry which is preliminary data.</text>
</comment>
<keyword evidence="3" id="KW-1185">Reference proteome</keyword>
<evidence type="ECO:0000313" key="2">
    <source>
        <dbReference type="EMBL" id="PAV95183.1"/>
    </source>
</evidence>
<name>A0A2A2M983_9GAMM</name>
<proteinExistence type="predicted"/>
<dbReference type="OrthoDB" id="6977947at2"/>
<evidence type="ECO:0000256" key="1">
    <source>
        <dbReference type="SAM" id="SignalP"/>
    </source>
</evidence>
<protein>
    <submittedName>
        <fullName evidence="2">Uncharacterized protein</fullName>
    </submittedName>
</protein>